<evidence type="ECO:0000313" key="3">
    <source>
        <dbReference type="Proteomes" id="UP000280099"/>
    </source>
</evidence>
<dbReference type="Proteomes" id="UP000280099">
    <property type="component" value="Unassembled WGS sequence"/>
</dbReference>
<sequence length="321" mass="36953">MLDVKLPDGMTTLDVSEILDDIKTQSAQLHELETELHEFKNELEELDKSFRLNLSTYENKFNDFQNDIKTSLGNATADAANISNTLSNVRKSEEDVSKIKNEISHIASKYDEEVDKYSELISNIGKEYQKLTEQMQTEQNELIKLRKNLSDEQVKIHKILGDANRASMAQSFLERKEELDPSLKNSANWRNFGLLLMSLILCVILVYEWDIGFDYGRFLSRLPVISPLIWLVWVNSQRNAHLVRIQEEYAHKASVALAFEGYQRKVDESDDPDIKKLLLELSVANLGENPVNLFDKQVKSSPIENSVISRILEKFFPKLEK</sequence>
<protein>
    <submittedName>
        <fullName evidence="2">Uncharacterized protein</fullName>
    </submittedName>
</protein>
<evidence type="ECO:0000313" key="2">
    <source>
        <dbReference type="EMBL" id="RKR77034.1"/>
    </source>
</evidence>
<organism evidence="2 3">
    <name type="scientific">Otariodibacter oris</name>
    <dbReference type="NCBI Taxonomy" id="1032623"/>
    <lineage>
        <taxon>Bacteria</taxon>
        <taxon>Pseudomonadati</taxon>
        <taxon>Pseudomonadota</taxon>
        <taxon>Gammaproteobacteria</taxon>
        <taxon>Pasteurellales</taxon>
        <taxon>Pasteurellaceae</taxon>
        <taxon>Otariodibacter</taxon>
    </lineage>
</organism>
<keyword evidence="1" id="KW-0175">Coiled coil</keyword>
<feature type="coiled-coil region" evidence="1">
    <location>
        <begin position="15"/>
        <end position="49"/>
    </location>
</feature>
<name>A0A420XI32_9PAST</name>
<feature type="coiled-coil region" evidence="1">
    <location>
        <begin position="114"/>
        <end position="155"/>
    </location>
</feature>
<keyword evidence="3" id="KW-1185">Reference proteome</keyword>
<reference evidence="2 3" key="1">
    <citation type="submission" date="2018-10" db="EMBL/GenBank/DDBJ databases">
        <title>Genomic Encyclopedia of Type Strains, Phase IV (KMG-IV): sequencing the most valuable type-strain genomes for metagenomic binning, comparative biology and taxonomic classification.</title>
        <authorList>
            <person name="Goeker M."/>
        </authorList>
    </citation>
    <scope>NUCLEOTIDE SEQUENCE [LARGE SCALE GENOMIC DNA]</scope>
    <source>
        <strain evidence="2 3">DSM 23800</strain>
    </source>
</reference>
<proteinExistence type="predicted"/>
<gene>
    <name evidence="2" type="ORF">DES31_0353</name>
</gene>
<dbReference type="RefSeq" id="WP_121121382.1">
    <property type="nucleotide sequence ID" value="NZ_CP016604.1"/>
</dbReference>
<dbReference type="OrthoDB" id="5672317at2"/>
<dbReference type="EMBL" id="RBJC01000004">
    <property type="protein sequence ID" value="RKR77034.1"/>
    <property type="molecule type" value="Genomic_DNA"/>
</dbReference>
<dbReference type="AlphaFoldDB" id="A0A420XI32"/>
<comment type="caution">
    <text evidence="2">The sequence shown here is derived from an EMBL/GenBank/DDBJ whole genome shotgun (WGS) entry which is preliminary data.</text>
</comment>
<accession>A0A420XI32</accession>
<evidence type="ECO:0000256" key="1">
    <source>
        <dbReference type="SAM" id="Coils"/>
    </source>
</evidence>